<feature type="repeat" description="Cell wall-binding" evidence="2">
    <location>
        <begin position="16"/>
        <end position="35"/>
    </location>
</feature>
<evidence type="ECO:0000256" key="2">
    <source>
        <dbReference type="PROSITE-ProRule" id="PRU00591"/>
    </source>
</evidence>
<reference evidence="3 4" key="1">
    <citation type="submission" date="2017-10" db="EMBL/GenBank/DDBJ databases">
        <title>Effective Description of Clostridium neonatale sp. nov. linked to necrotizing enterocolitis in neonates and a clarification of species assignable to the genus Clostridium (Prazmowski 1880) emend. Lawson and Rainey 2016.</title>
        <authorList>
            <person name="Bernard K."/>
            <person name="Burdz T."/>
            <person name="Wiebe D."/>
            <person name="Balcewich B."/>
            <person name="Alfa M."/>
            <person name="Bernier A.-M."/>
        </authorList>
    </citation>
    <scope>NUCLEOTIDE SEQUENCE [LARGE SCALE GENOMIC DNA]</scope>
    <source>
        <strain evidence="3 4">LCDC99A005</strain>
    </source>
</reference>
<dbReference type="SUPFAM" id="SSF53955">
    <property type="entry name" value="Lysozyme-like"/>
    <property type="match status" value="1"/>
</dbReference>
<name>A0A2A7MFC7_9CLOT</name>
<dbReference type="Gene3D" id="2.10.270.10">
    <property type="entry name" value="Cholin Binding"/>
    <property type="match status" value="2"/>
</dbReference>
<dbReference type="AlphaFoldDB" id="A0A2A7MFC7"/>
<keyword evidence="4" id="KW-1185">Reference proteome</keyword>
<comment type="caution">
    <text evidence="3">The sequence shown here is derived from an EMBL/GenBank/DDBJ whole genome shotgun (WGS) entry which is preliminary data.</text>
</comment>
<dbReference type="Pfam" id="PF19127">
    <property type="entry name" value="Choline_bind_3"/>
    <property type="match status" value="1"/>
</dbReference>
<dbReference type="InterPro" id="IPR023346">
    <property type="entry name" value="Lysozyme-like_dom_sf"/>
</dbReference>
<accession>A0A2A7MFC7</accession>
<sequence>MSKVWKWCLEEDGKLLKGWQQVENNWYYLYPNGTMAIGWAQVESRWFYLNKDGVMQKGWLQDKGEWYYLEEKSNGHQGEMYVDGAYIIDGKSYKFNSNGVWIKDSLVTKEQLNAVGWKNVSDFVVKDLNNCLQKFNINTPERIRHFISQCSHESACGIYTKELASRQAYEGRRDLGNAQTGDGKKYKGAGYLQLTGRSNYQALANYLPDQFVMKGVDYVADNYPWTSAGFWWYKNNMNTLCDKGADCITITKKVNGGTNGLADRQRYYDLCCNIFK</sequence>
<dbReference type="Proteomes" id="UP000220840">
    <property type="component" value="Unassembled WGS sequence"/>
</dbReference>
<dbReference type="PANTHER" id="PTHR34408">
    <property type="entry name" value="FAMILY PROTEIN, PUTATIVE-RELATED"/>
    <property type="match status" value="1"/>
</dbReference>
<dbReference type="PROSITE" id="PS51170">
    <property type="entry name" value="CW"/>
    <property type="match status" value="1"/>
</dbReference>
<dbReference type="RefSeq" id="WP_058294626.1">
    <property type="nucleotide sequence ID" value="NZ_CAMRXG010000027.1"/>
</dbReference>
<evidence type="ECO:0008006" key="5">
    <source>
        <dbReference type="Google" id="ProtNLM"/>
    </source>
</evidence>
<dbReference type="InterPro" id="IPR052354">
    <property type="entry name" value="Cell_Wall_Dynamics_Protein"/>
</dbReference>
<dbReference type="Gene3D" id="1.10.530.10">
    <property type="match status" value="1"/>
</dbReference>
<dbReference type="EMBL" id="PDCJ01000001">
    <property type="protein sequence ID" value="PEG30454.1"/>
    <property type="molecule type" value="Genomic_DNA"/>
</dbReference>
<evidence type="ECO:0000256" key="1">
    <source>
        <dbReference type="ARBA" id="ARBA00022737"/>
    </source>
</evidence>
<dbReference type="SUPFAM" id="SSF69360">
    <property type="entry name" value="Cell wall binding repeat"/>
    <property type="match status" value="1"/>
</dbReference>
<evidence type="ECO:0000313" key="3">
    <source>
        <dbReference type="EMBL" id="PEG30454.1"/>
    </source>
</evidence>
<dbReference type="Pfam" id="PF01473">
    <property type="entry name" value="Choline_bind_1"/>
    <property type="match status" value="1"/>
</dbReference>
<proteinExistence type="predicted"/>
<protein>
    <recommendedName>
        <fullName evidence="5">Autolysin</fullName>
    </recommendedName>
</protein>
<dbReference type="PANTHER" id="PTHR34408:SF1">
    <property type="entry name" value="GLYCOSYL HYDROLASE FAMILY 19 DOMAIN-CONTAINING PROTEIN HI_1415"/>
    <property type="match status" value="1"/>
</dbReference>
<organism evidence="3 4">
    <name type="scientific">Clostridium neonatale</name>
    <dbReference type="NCBI Taxonomy" id="137838"/>
    <lineage>
        <taxon>Bacteria</taxon>
        <taxon>Bacillati</taxon>
        <taxon>Bacillota</taxon>
        <taxon>Clostridia</taxon>
        <taxon>Eubacteriales</taxon>
        <taxon>Clostridiaceae</taxon>
        <taxon>Clostridium</taxon>
    </lineage>
</organism>
<dbReference type="InterPro" id="IPR018337">
    <property type="entry name" value="Cell_wall/Cho-bd_repeat"/>
</dbReference>
<gene>
    <name evidence="3" type="ORF">CQ394_01650</name>
</gene>
<dbReference type="STRING" id="137838.GCA_001458595_01778"/>
<dbReference type="OrthoDB" id="308800at2"/>
<evidence type="ECO:0000313" key="4">
    <source>
        <dbReference type="Proteomes" id="UP000220840"/>
    </source>
</evidence>
<keyword evidence="1" id="KW-0677">Repeat</keyword>